<dbReference type="InterPro" id="IPR045540">
    <property type="entry name" value="YegS/DAGK_C"/>
</dbReference>
<gene>
    <name evidence="6" type="ORF">GWK63_06075</name>
</gene>
<dbReference type="PANTHER" id="PTHR12358:SF106">
    <property type="entry name" value="LIPID KINASE YEGS"/>
    <property type="match status" value="1"/>
</dbReference>
<dbReference type="Gene3D" id="2.60.200.40">
    <property type="match status" value="1"/>
</dbReference>
<dbReference type="Proteomes" id="UP000502533">
    <property type="component" value="Chromosome"/>
</dbReference>
<keyword evidence="2" id="KW-0547">Nucleotide-binding</keyword>
<dbReference type="EMBL" id="CP050139">
    <property type="protein sequence ID" value="QIP36959.1"/>
    <property type="molecule type" value="Genomic_DNA"/>
</dbReference>
<dbReference type="InterPro" id="IPR016064">
    <property type="entry name" value="NAD/diacylglycerol_kinase_sf"/>
</dbReference>
<dbReference type="Gene3D" id="3.40.50.10330">
    <property type="entry name" value="Probable inorganic polyphosphate/atp-NAD kinase, domain 1"/>
    <property type="match status" value="1"/>
</dbReference>
<dbReference type="GO" id="GO:0005886">
    <property type="term" value="C:plasma membrane"/>
    <property type="evidence" value="ECO:0007669"/>
    <property type="project" value="TreeGrafter"/>
</dbReference>
<dbReference type="SMART" id="SM00046">
    <property type="entry name" value="DAGKc"/>
    <property type="match status" value="1"/>
</dbReference>
<evidence type="ECO:0000256" key="1">
    <source>
        <dbReference type="ARBA" id="ARBA00022679"/>
    </source>
</evidence>
<dbReference type="InterPro" id="IPR050187">
    <property type="entry name" value="Lipid_Phosphate_FormReg"/>
</dbReference>
<dbReference type="InterPro" id="IPR001206">
    <property type="entry name" value="Diacylglycerol_kinase_cat_dom"/>
</dbReference>
<dbReference type="PANTHER" id="PTHR12358">
    <property type="entry name" value="SPHINGOSINE KINASE"/>
    <property type="match status" value="1"/>
</dbReference>
<organism evidence="6 7">
    <name type="scientific">Komagataeibacter rhaeticus</name>
    <dbReference type="NCBI Taxonomy" id="215221"/>
    <lineage>
        <taxon>Bacteria</taxon>
        <taxon>Pseudomonadati</taxon>
        <taxon>Pseudomonadota</taxon>
        <taxon>Alphaproteobacteria</taxon>
        <taxon>Acetobacterales</taxon>
        <taxon>Acetobacteraceae</taxon>
        <taxon>Komagataeibacter</taxon>
    </lineage>
</organism>
<proteinExistence type="predicted"/>
<evidence type="ECO:0000256" key="4">
    <source>
        <dbReference type="ARBA" id="ARBA00022840"/>
    </source>
</evidence>
<dbReference type="PROSITE" id="PS50146">
    <property type="entry name" value="DAGK"/>
    <property type="match status" value="1"/>
</dbReference>
<keyword evidence="1" id="KW-0808">Transferase</keyword>
<dbReference type="GO" id="GO:0004143">
    <property type="term" value="F:ATP-dependent diacylglycerol kinase activity"/>
    <property type="evidence" value="ECO:0007669"/>
    <property type="project" value="TreeGrafter"/>
</dbReference>
<feature type="domain" description="DAGKc" evidence="5">
    <location>
        <begin position="3"/>
        <end position="138"/>
    </location>
</feature>
<name>A0A858JPD9_9PROT</name>
<accession>A0A858JPD9</accession>
<evidence type="ECO:0000259" key="5">
    <source>
        <dbReference type="PROSITE" id="PS50146"/>
    </source>
</evidence>
<keyword evidence="3 6" id="KW-0418">Kinase</keyword>
<dbReference type="InterPro" id="IPR017438">
    <property type="entry name" value="ATP-NAD_kinase_N"/>
</dbReference>
<evidence type="ECO:0000256" key="2">
    <source>
        <dbReference type="ARBA" id="ARBA00022741"/>
    </source>
</evidence>
<keyword evidence="7" id="KW-1185">Reference proteome</keyword>
<dbReference type="SUPFAM" id="SSF111331">
    <property type="entry name" value="NAD kinase/diacylglycerol kinase-like"/>
    <property type="match status" value="1"/>
</dbReference>
<reference evidence="6 7" key="1">
    <citation type="submission" date="2020-03" db="EMBL/GenBank/DDBJ databases">
        <title>Isolation of cellulose-producing strains, genome characterization and application of the synthesized cellulose films as an economical and sustainable material for piezoelectric sensor construction.</title>
        <authorList>
            <person name="Mangayil R.K."/>
        </authorList>
    </citation>
    <scope>NUCLEOTIDE SEQUENCE [LARGE SCALE GENOMIC DNA]</scope>
    <source>
        <strain evidence="6 7">ENS 9a1a</strain>
    </source>
</reference>
<dbReference type="Pfam" id="PF00781">
    <property type="entry name" value="DAGK_cat"/>
    <property type="match status" value="1"/>
</dbReference>
<dbReference type="Pfam" id="PF19279">
    <property type="entry name" value="YegS_C"/>
    <property type="match status" value="1"/>
</dbReference>
<evidence type="ECO:0000313" key="6">
    <source>
        <dbReference type="EMBL" id="QIP36959.1"/>
    </source>
</evidence>
<evidence type="ECO:0000313" key="7">
    <source>
        <dbReference type="Proteomes" id="UP000502533"/>
    </source>
</evidence>
<evidence type="ECO:0000256" key="3">
    <source>
        <dbReference type="ARBA" id="ARBA00022777"/>
    </source>
</evidence>
<sequence>MPARDRTVIIIANPVAGRGGRGRGDNGCIARFVHCLRREGMRPVVLYTAARGHARMLARDAAGAGRCTHIVAAGGDGTVAEVADGMAGSDIILGILPVGTANVLASELGIPADAAGNARIIAAGGYTVIRPGRLRSGTGDCLFVQMVGVGFDAHVVHAVSARLKKVFGRMAYVINTLGALWAYPFHSMNVVADGVAHPAVSVIISKGQLYGGRYVLVPHAMHERAGFAVVLFGTAGVRASLRYSLALLRGTLAGQRDVMVLDARMVEIITPAGLPVQADGDACGYTPLRIDQPDHALRVACAPRHVAGKPSPS</sequence>
<protein>
    <submittedName>
        <fullName evidence="6">Diacylglycerol kinase</fullName>
    </submittedName>
</protein>
<dbReference type="GO" id="GO:0005524">
    <property type="term" value="F:ATP binding"/>
    <property type="evidence" value="ECO:0007669"/>
    <property type="project" value="UniProtKB-KW"/>
</dbReference>
<dbReference type="AlphaFoldDB" id="A0A858JPD9"/>
<dbReference type="KEGG" id="kre:GWK63_06075"/>
<keyword evidence="4" id="KW-0067">ATP-binding</keyword>